<dbReference type="AlphaFoldDB" id="A0A9N7UBR4"/>
<proteinExistence type="predicted"/>
<reference evidence="2" key="1">
    <citation type="submission" date="2020-03" db="EMBL/GenBank/DDBJ databases">
        <authorList>
            <person name="Weist P."/>
        </authorList>
    </citation>
    <scope>NUCLEOTIDE SEQUENCE</scope>
</reference>
<evidence type="ECO:0000313" key="2">
    <source>
        <dbReference type="EMBL" id="CAB1428121.1"/>
    </source>
</evidence>
<dbReference type="EMBL" id="CADEAL010001023">
    <property type="protein sequence ID" value="CAB1428121.1"/>
    <property type="molecule type" value="Genomic_DNA"/>
</dbReference>
<protein>
    <submittedName>
        <fullName evidence="2">Uncharacterized protein</fullName>
    </submittedName>
</protein>
<dbReference type="Proteomes" id="UP001153269">
    <property type="component" value="Unassembled WGS sequence"/>
</dbReference>
<gene>
    <name evidence="2" type="ORF">PLEPLA_LOCUS16086</name>
</gene>
<feature type="region of interest" description="Disordered" evidence="1">
    <location>
        <begin position="76"/>
        <end position="116"/>
    </location>
</feature>
<sequence length="167" mass="18004">MDGSAAVGWWGRCVDQRIVTGQGRGGERLLTLLFSPVQWTIAWLWVASPLSTKELLSSDICFSRDSALLKRGELPSSASLWKPGGEPPSPTPMSNVRSSPPRRFKAPVSQSAGPGSAIQAEVVNRKTQRCAAAESGSLGRRGAMLCAGEALVSRRLMERLLMLVVER</sequence>
<organism evidence="2 3">
    <name type="scientific">Pleuronectes platessa</name>
    <name type="common">European plaice</name>
    <dbReference type="NCBI Taxonomy" id="8262"/>
    <lineage>
        <taxon>Eukaryota</taxon>
        <taxon>Metazoa</taxon>
        <taxon>Chordata</taxon>
        <taxon>Craniata</taxon>
        <taxon>Vertebrata</taxon>
        <taxon>Euteleostomi</taxon>
        <taxon>Actinopterygii</taxon>
        <taxon>Neopterygii</taxon>
        <taxon>Teleostei</taxon>
        <taxon>Neoteleostei</taxon>
        <taxon>Acanthomorphata</taxon>
        <taxon>Carangaria</taxon>
        <taxon>Pleuronectiformes</taxon>
        <taxon>Pleuronectoidei</taxon>
        <taxon>Pleuronectidae</taxon>
        <taxon>Pleuronectes</taxon>
    </lineage>
</organism>
<name>A0A9N7UBR4_PLEPL</name>
<comment type="caution">
    <text evidence="2">The sequence shown here is derived from an EMBL/GenBank/DDBJ whole genome shotgun (WGS) entry which is preliminary data.</text>
</comment>
<keyword evidence="3" id="KW-1185">Reference proteome</keyword>
<accession>A0A9N7UBR4</accession>
<evidence type="ECO:0000313" key="3">
    <source>
        <dbReference type="Proteomes" id="UP001153269"/>
    </source>
</evidence>
<evidence type="ECO:0000256" key="1">
    <source>
        <dbReference type="SAM" id="MobiDB-lite"/>
    </source>
</evidence>